<gene>
    <name evidence="10" type="ORF">GGR11_000523</name>
</gene>
<dbReference type="EMBL" id="JACIDA010000001">
    <property type="protein sequence ID" value="MBB3871009.1"/>
    <property type="molecule type" value="Genomic_DNA"/>
</dbReference>
<evidence type="ECO:0000256" key="7">
    <source>
        <dbReference type="ARBA" id="ARBA00070833"/>
    </source>
</evidence>
<evidence type="ECO:0000256" key="4">
    <source>
        <dbReference type="ARBA" id="ARBA00022737"/>
    </source>
</evidence>
<keyword evidence="4" id="KW-0677">Repeat</keyword>
<accession>A0A7W6A1N2</accession>
<dbReference type="GO" id="GO:0016784">
    <property type="term" value="F:3-mercaptopyruvate sulfurtransferase activity"/>
    <property type="evidence" value="ECO:0007669"/>
    <property type="project" value="UniProtKB-EC"/>
</dbReference>
<reference evidence="10 11" key="1">
    <citation type="submission" date="2020-08" db="EMBL/GenBank/DDBJ databases">
        <title>Genomic Encyclopedia of Type Strains, Phase IV (KMG-IV): sequencing the most valuable type-strain genomes for metagenomic binning, comparative biology and taxonomic classification.</title>
        <authorList>
            <person name="Goeker M."/>
        </authorList>
    </citation>
    <scope>NUCLEOTIDE SEQUENCE [LARGE SCALE GENOMIC DNA]</scope>
    <source>
        <strain evidence="10 11">DSM 14878</strain>
    </source>
</reference>
<evidence type="ECO:0000313" key="11">
    <source>
        <dbReference type="Proteomes" id="UP000532936"/>
    </source>
</evidence>
<feature type="domain" description="Rhodanese" evidence="9">
    <location>
        <begin position="18"/>
        <end position="133"/>
    </location>
</feature>
<dbReference type="InterPro" id="IPR036873">
    <property type="entry name" value="Rhodanese-like_dom_sf"/>
</dbReference>
<dbReference type="RefSeq" id="WP_183195270.1">
    <property type="nucleotide sequence ID" value="NZ_JACIDA010000001.1"/>
</dbReference>
<dbReference type="SMART" id="SM00450">
    <property type="entry name" value="RHOD"/>
    <property type="match status" value="2"/>
</dbReference>
<evidence type="ECO:0000256" key="2">
    <source>
        <dbReference type="ARBA" id="ARBA00022490"/>
    </source>
</evidence>
<protein>
    <recommendedName>
        <fullName evidence="7">3-mercaptopyruvate sulfurtransferase</fullName>
        <ecNumber evidence="6">2.8.1.2</ecNumber>
    </recommendedName>
    <alternativeName>
        <fullName evidence="8">Rhodanese-like protein</fullName>
    </alternativeName>
</protein>
<evidence type="ECO:0000256" key="5">
    <source>
        <dbReference type="ARBA" id="ARBA00051793"/>
    </source>
</evidence>
<dbReference type="NCBIfam" id="NF008557">
    <property type="entry name" value="PRK11493.1"/>
    <property type="match status" value="1"/>
</dbReference>
<comment type="caution">
    <text evidence="10">The sequence shown here is derived from an EMBL/GenBank/DDBJ whole genome shotgun (WGS) entry which is preliminary data.</text>
</comment>
<dbReference type="InterPro" id="IPR001763">
    <property type="entry name" value="Rhodanese-like_dom"/>
</dbReference>
<evidence type="ECO:0000256" key="3">
    <source>
        <dbReference type="ARBA" id="ARBA00022679"/>
    </source>
</evidence>
<dbReference type="Proteomes" id="UP000532936">
    <property type="component" value="Unassembled WGS sequence"/>
</dbReference>
<dbReference type="Gene3D" id="3.40.250.10">
    <property type="entry name" value="Rhodanese-like domain"/>
    <property type="match status" value="2"/>
</dbReference>
<dbReference type="EC" id="2.8.1.2" evidence="6"/>
<dbReference type="CDD" id="cd01448">
    <property type="entry name" value="TST_Repeat_1"/>
    <property type="match status" value="1"/>
</dbReference>
<organism evidence="10 11">
    <name type="scientific">Brevundimonas mediterranea</name>
    <dbReference type="NCBI Taxonomy" id="74329"/>
    <lineage>
        <taxon>Bacteria</taxon>
        <taxon>Pseudomonadati</taxon>
        <taxon>Pseudomonadota</taxon>
        <taxon>Alphaproteobacteria</taxon>
        <taxon>Caulobacterales</taxon>
        <taxon>Caulobacteraceae</taxon>
        <taxon>Brevundimonas</taxon>
    </lineage>
</organism>
<dbReference type="FunFam" id="3.40.250.10:FF:000001">
    <property type="entry name" value="Sulfurtransferase"/>
    <property type="match status" value="1"/>
</dbReference>
<evidence type="ECO:0000256" key="8">
    <source>
        <dbReference type="ARBA" id="ARBA00078354"/>
    </source>
</evidence>
<evidence type="ECO:0000256" key="6">
    <source>
        <dbReference type="ARBA" id="ARBA00066832"/>
    </source>
</evidence>
<proteinExistence type="predicted"/>
<keyword evidence="10" id="KW-0670">Pyruvate</keyword>
<comment type="catalytic activity">
    <reaction evidence="5">
        <text>2-oxo-3-sulfanylpropanoate + [thioredoxin]-dithiol = [thioredoxin]-disulfide + hydrogen sulfide + pyruvate + H(+)</text>
        <dbReference type="Rhea" id="RHEA:21740"/>
        <dbReference type="Rhea" id="RHEA-COMP:10698"/>
        <dbReference type="Rhea" id="RHEA-COMP:10700"/>
        <dbReference type="ChEBI" id="CHEBI:15361"/>
        <dbReference type="ChEBI" id="CHEBI:15378"/>
        <dbReference type="ChEBI" id="CHEBI:29919"/>
        <dbReference type="ChEBI" id="CHEBI:29950"/>
        <dbReference type="ChEBI" id="CHEBI:50058"/>
        <dbReference type="ChEBI" id="CHEBI:57678"/>
        <dbReference type="EC" id="2.8.1.2"/>
    </reaction>
    <physiologicalReaction direction="left-to-right" evidence="5">
        <dbReference type="Rhea" id="RHEA:21741"/>
    </physiologicalReaction>
</comment>
<dbReference type="GO" id="GO:0004792">
    <property type="term" value="F:thiosulfate-cyanide sulfurtransferase activity"/>
    <property type="evidence" value="ECO:0007669"/>
    <property type="project" value="TreeGrafter"/>
</dbReference>
<comment type="subcellular location">
    <subcellularLocation>
        <location evidence="1">Cytoplasm</location>
    </subcellularLocation>
</comment>
<evidence type="ECO:0000256" key="1">
    <source>
        <dbReference type="ARBA" id="ARBA00004496"/>
    </source>
</evidence>
<dbReference type="PANTHER" id="PTHR11364">
    <property type="entry name" value="THIOSULFATE SULFERTANSFERASE"/>
    <property type="match status" value="1"/>
</dbReference>
<name>A0A7W6A1N2_9CAUL</name>
<keyword evidence="3 10" id="KW-0808">Transferase</keyword>
<dbReference type="PROSITE" id="PS50206">
    <property type="entry name" value="RHODANESE_3"/>
    <property type="match status" value="2"/>
</dbReference>
<feature type="domain" description="Rhodanese" evidence="9">
    <location>
        <begin position="163"/>
        <end position="276"/>
    </location>
</feature>
<dbReference type="Pfam" id="PF00581">
    <property type="entry name" value="Rhodanese"/>
    <property type="match status" value="2"/>
</dbReference>
<dbReference type="PANTHER" id="PTHR11364:SF27">
    <property type="entry name" value="SULFURTRANSFERASE"/>
    <property type="match status" value="1"/>
</dbReference>
<sequence length="278" mass="29123">MTQSSPLISTADLAALLEDPTLRIVDGSWHLDGRNAQADFDQARLPGAVFFDLEAVSDHGSDLPHMLPTAAAFAEAVGALGIAATDTIVIYDTVGLRSAPRVWWTFRLMGATNVRVLDGGLPLWRAEGRPLVSGPAPTPTPASFTASRRSDAVADLPTVLAALTGEAQILDARPAARFAGQAAEPRAGLRAGHIPGALNLPFLTLIGDDGRLLEPEALRARFAQTGVVFDRPIITSCGSGVTAAILTLALASLNVPSSLYDGSWAEWGSRTDTPVVLD</sequence>
<keyword evidence="2" id="KW-0963">Cytoplasm</keyword>
<dbReference type="GO" id="GO:0005737">
    <property type="term" value="C:cytoplasm"/>
    <property type="evidence" value="ECO:0007669"/>
    <property type="project" value="UniProtKB-SubCell"/>
</dbReference>
<dbReference type="CDD" id="cd01449">
    <property type="entry name" value="TST_Repeat_2"/>
    <property type="match status" value="1"/>
</dbReference>
<evidence type="ECO:0000259" key="9">
    <source>
        <dbReference type="PROSITE" id="PS50206"/>
    </source>
</evidence>
<dbReference type="AlphaFoldDB" id="A0A7W6A1N2"/>
<evidence type="ECO:0000313" key="10">
    <source>
        <dbReference type="EMBL" id="MBB3871009.1"/>
    </source>
</evidence>
<dbReference type="SUPFAM" id="SSF52821">
    <property type="entry name" value="Rhodanese/Cell cycle control phosphatase"/>
    <property type="match status" value="2"/>
</dbReference>
<dbReference type="FunFam" id="3.40.250.10:FF:000015">
    <property type="entry name" value="Sulfurtransferase"/>
    <property type="match status" value="1"/>
</dbReference>
<dbReference type="InterPro" id="IPR045078">
    <property type="entry name" value="TST/MPST-like"/>
</dbReference>